<protein>
    <submittedName>
        <fullName evidence="1">Uncharacterized protein</fullName>
    </submittedName>
</protein>
<dbReference type="Proteomes" id="UP000724584">
    <property type="component" value="Unassembled WGS sequence"/>
</dbReference>
<accession>A0ACB7PBJ4</accession>
<gene>
    <name evidence="1" type="ORF">F5144DRAFT_512921</name>
</gene>
<proteinExistence type="predicted"/>
<sequence length="630" mass="71304">MRWSDAGFEPSDDNSFAVLPYRDFRGRHGIIFHDACWSLLEAALQPASVSLQRLFDVCSSLPVPRKCRVPTWGHDFDGVVDVDKTTHFPWEDRYDLPEYTKPDPVFSKNPYQVPEADRLLVEDPQQPRAAMQLAQPPLTLAPDCFVLLPGELCVAIAMLLPTADMFRARLASRAFWPVFYSQQFWSSRFKGPLPAADRSWLFETRHVSSPRDWRWLYRRTNDIYLSPSLRNRRRVWGLVQQVVDILGLVWNELPPCLPEVRSADSALPTTGNHVGVNGLLWSPKQPDDHRFHNGCRLFRTQSITISVALVRLFAYTIDFSDGQYVVGMAFVTVAGDTIRLGYSSHSEHSIELTQLWGFRLAMGSRGLQGLQCITERAGSGSHWIGSPCDVPRTERLIPTDRVRGLDLGFDGYKIVKLAVRTPSPAPPHRGGLRDSAVWYPTIPPQHLCLNEQFFLPQNYYTVGYKPLFWAHFGGPGGRYLQHLTGLSAVSCAGILRIHFYFDIEVPWEHRSFGRLQIEEEYEKTTDFSIDGPGGERIETVSMRYYYPNPEATISGTDQTEYMGRCELYTNRGRSCRILNIKHKKPSVDAKVTAAQGTAITGLYGAENPDENSDITAMGVITEEVEKVDEP</sequence>
<comment type="caution">
    <text evidence="1">The sequence shown here is derived from an EMBL/GenBank/DDBJ whole genome shotgun (WGS) entry which is preliminary data.</text>
</comment>
<keyword evidence="2" id="KW-1185">Reference proteome</keyword>
<dbReference type="EMBL" id="JAGIZQ010000004">
    <property type="protein sequence ID" value="KAH6632501.1"/>
    <property type="molecule type" value="Genomic_DNA"/>
</dbReference>
<reference evidence="1 2" key="1">
    <citation type="journal article" date="2021" name="Nat. Commun.">
        <title>Genetic determinants of endophytism in the Arabidopsis root mycobiome.</title>
        <authorList>
            <person name="Mesny F."/>
            <person name="Miyauchi S."/>
            <person name="Thiergart T."/>
            <person name="Pickel B."/>
            <person name="Atanasova L."/>
            <person name="Karlsson M."/>
            <person name="Huettel B."/>
            <person name="Barry K.W."/>
            <person name="Haridas S."/>
            <person name="Chen C."/>
            <person name="Bauer D."/>
            <person name="Andreopoulos W."/>
            <person name="Pangilinan J."/>
            <person name="LaButti K."/>
            <person name="Riley R."/>
            <person name="Lipzen A."/>
            <person name="Clum A."/>
            <person name="Drula E."/>
            <person name="Henrissat B."/>
            <person name="Kohler A."/>
            <person name="Grigoriev I.V."/>
            <person name="Martin F.M."/>
            <person name="Hacquard S."/>
        </authorList>
    </citation>
    <scope>NUCLEOTIDE SEQUENCE [LARGE SCALE GENOMIC DNA]</scope>
    <source>
        <strain evidence="1 2">MPI-SDFR-AT-0079</strain>
    </source>
</reference>
<evidence type="ECO:0000313" key="1">
    <source>
        <dbReference type="EMBL" id="KAH6632501.1"/>
    </source>
</evidence>
<organism evidence="1 2">
    <name type="scientific">Chaetomium tenue</name>
    <dbReference type="NCBI Taxonomy" id="1854479"/>
    <lineage>
        <taxon>Eukaryota</taxon>
        <taxon>Fungi</taxon>
        <taxon>Dikarya</taxon>
        <taxon>Ascomycota</taxon>
        <taxon>Pezizomycotina</taxon>
        <taxon>Sordariomycetes</taxon>
        <taxon>Sordariomycetidae</taxon>
        <taxon>Sordariales</taxon>
        <taxon>Chaetomiaceae</taxon>
        <taxon>Chaetomium</taxon>
    </lineage>
</organism>
<evidence type="ECO:0000313" key="2">
    <source>
        <dbReference type="Proteomes" id="UP000724584"/>
    </source>
</evidence>
<name>A0ACB7PBJ4_9PEZI</name>